<dbReference type="AlphaFoldDB" id="A0A9D1W6N9"/>
<reference evidence="2" key="2">
    <citation type="submission" date="2021-04" db="EMBL/GenBank/DDBJ databases">
        <authorList>
            <person name="Gilroy R."/>
        </authorList>
    </citation>
    <scope>NUCLEOTIDE SEQUENCE</scope>
    <source>
        <strain evidence="2">ChiGjej4B4-12881</strain>
    </source>
</reference>
<dbReference type="GO" id="GO:0110154">
    <property type="term" value="P:RNA decapping"/>
    <property type="evidence" value="ECO:0007669"/>
    <property type="project" value="TreeGrafter"/>
</dbReference>
<gene>
    <name evidence="2" type="ORF">IAA28_11120</name>
</gene>
<dbReference type="Pfam" id="PF00149">
    <property type="entry name" value="Metallophos"/>
    <property type="match status" value="1"/>
</dbReference>
<dbReference type="EMBL" id="DXEU01000206">
    <property type="protein sequence ID" value="HIX53337.1"/>
    <property type="molecule type" value="Genomic_DNA"/>
</dbReference>
<sequence>MRKVIVGDIHGCREEVLELLGSVRADWKKDMLIQMGDMVDRGPDPCGVLNVFREFKEEMGERCVLIRGNHEQILMECTRDPEQNDLWSLNGGSKTIRSCWEWGQKLDEWAAWLEEHTVLWYQDEEIFCAHAGARSGRGEENDPEILLWDREAILNNTYGDRLLIVGHTPLSVAAYMDGSGGPVEPLTDGMVRPLPERGMICIDTGCVFGGKLTAMVIEDGRFLLRSVKSKGRRA</sequence>
<protein>
    <submittedName>
        <fullName evidence="2">Serine/threonine protein phosphatase</fullName>
    </submittedName>
</protein>
<evidence type="ECO:0000313" key="3">
    <source>
        <dbReference type="Proteomes" id="UP000886780"/>
    </source>
</evidence>
<dbReference type="GO" id="GO:0016791">
    <property type="term" value="F:phosphatase activity"/>
    <property type="evidence" value="ECO:0007669"/>
    <property type="project" value="TreeGrafter"/>
</dbReference>
<dbReference type="Gene3D" id="3.60.21.10">
    <property type="match status" value="1"/>
</dbReference>
<dbReference type="GO" id="GO:0005737">
    <property type="term" value="C:cytoplasm"/>
    <property type="evidence" value="ECO:0007669"/>
    <property type="project" value="TreeGrafter"/>
</dbReference>
<reference evidence="2" key="1">
    <citation type="journal article" date="2021" name="PeerJ">
        <title>Extensive microbial diversity within the chicken gut microbiome revealed by metagenomics and culture.</title>
        <authorList>
            <person name="Gilroy R."/>
            <person name="Ravi A."/>
            <person name="Getino M."/>
            <person name="Pursley I."/>
            <person name="Horton D.L."/>
            <person name="Alikhan N.F."/>
            <person name="Baker D."/>
            <person name="Gharbi K."/>
            <person name="Hall N."/>
            <person name="Watson M."/>
            <person name="Adriaenssens E.M."/>
            <person name="Foster-Nyarko E."/>
            <person name="Jarju S."/>
            <person name="Secka A."/>
            <person name="Antonio M."/>
            <person name="Oren A."/>
            <person name="Chaudhuri R.R."/>
            <person name="La Ragione R."/>
            <person name="Hildebrand F."/>
            <person name="Pallen M.J."/>
        </authorList>
    </citation>
    <scope>NUCLEOTIDE SEQUENCE</scope>
    <source>
        <strain evidence="2">ChiGjej4B4-12881</strain>
    </source>
</reference>
<evidence type="ECO:0000313" key="2">
    <source>
        <dbReference type="EMBL" id="HIX53337.1"/>
    </source>
</evidence>
<dbReference type="Proteomes" id="UP000886780">
    <property type="component" value="Unassembled WGS sequence"/>
</dbReference>
<dbReference type="CDD" id="cd00144">
    <property type="entry name" value="MPP_PPP_family"/>
    <property type="match status" value="1"/>
</dbReference>
<dbReference type="GO" id="GO:0008803">
    <property type="term" value="F:bis(5'-nucleosyl)-tetraphosphatase (symmetrical) activity"/>
    <property type="evidence" value="ECO:0007669"/>
    <property type="project" value="TreeGrafter"/>
</dbReference>
<comment type="caution">
    <text evidence="2">The sequence shown here is derived from an EMBL/GenBank/DDBJ whole genome shotgun (WGS) entry which is preliminary data.</text>
</comment>
<dbReference type="InterPro" id="IPR050126">
    <property type="entry name" value="Ap4A_hydrolase"/>
</dbReference>
<dbReference type="SUPFAM" id="SSF56300">
    <property type="entry name" value="Metallo-dependent phosphatases"/>
    <property type="match status" value="1"/>
</dbReference>
<accession>A0A9D1W6N9</accession>
<dbReference type="PANTHER" id="PTHR42850">
    <property type="entry name" value="METALLOPHOSPHOESTERASE"/>
    <property type="match status" value="1"/>
</dbReference>
<dbReference type="InterPro" id="IPR004843">
    <property type="entry name" value="Calcineurin-like_PHP"/>
</dbReference>
<proteinExistence type="predicted"/>
<dbReference type="InterPro" id="IPR029052">
    <property type="entry name" value="Metallo-depent_PP-like"/>
</dbReference>
<evidence type="ECO:0000259" key="1">
    <source>
        <dbReference type="Pfam" id="PF00149"/>
    </source>
</evidence>
<name>A0A9D1W6N9_9FIRM</name>
<organism evidence="2 3">
    <name type="scientific">Candidatus Lachnoclostridium stercoripullorum</name>
    <dbReference type="NCBI Taxonomy" id="2838635"/>
    <lineage>
        <taxon>Bacteria</taxon>
        <taxon>Bacillati</taxon>
        <taxon>Bacillota</taxon>
        <taxon>Clostridia</taxon>
        <taxon>Lachnospirales</taxon>
        <taxon>Lachnospiraceae</taxon>
    </lineage>
</organism>
<dbReference type="PANTHER" id="PTHR42850:SF4">
    <property type="entry name" value="ZINC-DEPENDENT ENDOPOLYPHOSPHATASE"/>
    <property type="match status" value="1"/>
</dbReference>
<feature type="domain" description="Calcineurin-like phosphoesterase" evidence="1">
    <location>
        <begin position="1"/>
        <end position="171"/>
    </location>
</feature>